<dbReference type="VEuPathDB" id="ToxoDB:ETH2_1059400"/>
<dbReference type="GeneID" id="25257425"/>
<dbReference type="OrthoDB" id="10563317at2759"/>
<evidence type="ECO:0000313" key="2">
    <source>
        <dbReference type="Proteomes" id="UP000030747"/>
    </source>
</evidence>
<dbReference type="VEuPathDB" id="ToxoDB:ETH_00041925"/>
<protein>
    <submittedName>
        <fullName evidence="1">Uncharacterized protein</fullName>
    </submittedName>
</protein>
<reference evidence="1" key="2">
    <citation type="submission" date="2013-10" db="EMBL/GenBank/DDBJ databases">
        <authorList>
            <person name="Aslett M."/>
        </authorList>
    </citation>
    <scope>NUCLEOTIDE SEQUENCE [LARGE SCALE GENOMIC DNA]</scope>
    <source>
        <strain evidence="1">Houghton</strain>
    </source>
</reference>
<feature type="non-terminal residue" evidence="1">
    <location>
        <position position="105"/>
    </location>
</feature>
<dbReference type="Proteomes" id="UP000030747">
    <property type="component" value="Unassembled WGS sequence"/>
</dbReference>
<accession>U6KVC8</accession>
<dbReference type="RefSeq" id="XP_013231074.1">
    <property type="nucleotide sequence ID" value="XM_013375620.1"/>
</dbReference>
<sequence length="105" mass="11980">MARQIEAEEFAEAQMLLAGSSQQRIDQEVARFRLRPLVEAVHRAQALPRFLQPGMKIQVAFSLEEGGCVAWWDAEIAAAPPPQQQQEQQQQQLTVTYWIDDTTEE</sequence>
<dbReference type="AlphaFoldDB" id="U6KVC8"/>
<evidence type="ECO:0000313" key="1">
    <source>
        <dbReference type="EMBL" id="CDJ40324.1"/>
    </source>
</evidence>
<organism evidence="1 2">
    <name type="scientific">Eimeria tenella</name>
    <name type="common">Coccidian parasite</name>
    <dbReference type="NCBI Taxonomy" id="5802"/>
    <lineage>
        <taxon>Eukaryota</taxon>
        <taxon>Sar</taxon>
        <taxon>Alveolata</taxon>
        <taxon>Apicomplexa</taxon>
        <taxon>Conoidasida</taxon>
        <taxon>Coccidia</taxon>
        <taxon>Eucoccidiorida</taxon>
        <taxon>Eimeriorina</taxon>
        <taxon>Eimeriidae</taxon>
        <taxon>Eimeria</taxon>
    </lineage>
</organism>
<reference evidence="1" key="1">
    <citation type="submission" date="2013-10" db="EMBL/GenBank/DDBJ databases">
        <title>Genomic analysis of the causative agents of coccidiosis in chickens.</title>
        <authorList>
            <person name="Reid A.J."/>
            <person name="Blake D."/>
            <person name="Billington K."/>
            <person name="Browne H."/>
            <person name="Dunn M."/>
            <person name="Hung S."/>
            <person name="Kawahara F."/>
            <person name="Miranda-Saavedra D."/>
            <person name="Mourier T."/>
            <person name="Nagra H."/>
            <person name="Otto T.D."/>
            <person name="Rawlings N."/>
            <person name="Sanchez A."/>
            <person name="Sanders M."/>
            <person name="Subramaniam C."/>
            <person name="Tay Y."/>
            <person name="Dear P."/>
            <person name="Doerig C."/>
            <person name="Gruber A."/>
            <person name="Parkinson J."/>
            <person name="Shirley M."/>
            <person name="Wan K.L."/>
            <person name="Berriman M."/>
            <person name="Tomley F."/>
            <person name="Pain A."/>
        </authorList>
    </citation>
    <scope>NUCLEOTIDE SEQUENCE [LARGE SCALE GENOMIC DNA]</scope>
    <source>
        <strain evidence="1">Houghton</strain>
    </source>
</reference>
<gene>
    <name evidence="1" type="ORF">ETH_00041925</name>
</gene>
<name>U6KVC8_EIMTE</name>
<keyword evidence="2" id="KW-1185">Reference proteome</keyword>
<dbReference type="EMBL" id="HG675086">
    <property type="protein sequence ID" value="CDJ40324.1"/>
    <property type="molecule type" value="Genomic_DNA"/>
</dbReference>
<proteinExistence type="predicted"/>